<sequence length="1290" mass="146343">MKKEGKRADTQRPYKLAHQVLCITGFNFRLQSLIGYVELVIYPLRQDLRRIKINCKQGRIYRVCFQDQWEAPFLYNDPTLEICQGDVKQRNLDFFESCHASATAAVDPDCANGEVTIRVPFEAFPLVSELKPLRVSIEFSLETPLGGIKFVVPETDSNQSMADRGAHLFTYGCEDSSRLWFPCIDSYSEPCTWKLEFTVDVNMTAVSCGDLVETVYTPDMKKKTFHYFLSTPTAAPNIALAVGPFEILMDPNMHEVTHFCLPHLMPILKHSTAYLHEAFEFYEELMSIRYPYSCYKQVFVDQAYAEASPYATLTIFSTNLLHSARIIDQTPVSRTLMAGAIAQQFFGCFIAMESWYDEWLPKGIAGYLTSLYIKKAFGNNEYRHYIAKELKCVQEYEQQVAGIVLDPSAQENSTAKLYFPVNHPHTVSPRYQAMFERKAMLVIRMLEIRIGRELLLQTLNKLLSLAIQASQQKFQPNFNIWGNMLLSMTSFLKIKSTVTGKDINVFLDQWVRQSGCARFFGNFVFNRKRNVVELELKQDMNAKGAMKYVGPLTMTIQELDGSFNHTFKIEENKTKFEITCHSKSRRNKKKKIPLMTGEEVDMDLSAMDADSPVLWLRVDADMTILRQVTWEQPDFMWQYQLRYERDVVAQLEAIEALEKFPTPATRMSLTDTIENEQCFYRVRMEAAMCLARVANAMVANWAGPPAMMTIFRKMFGSHTCPSIVKQNNFSNFQHYYLQKTIPVAMSNLRNVHNICPPDVIRFLLDLFKYNDNRKNKYSDNYYRATLVDAIANTVTPAVTTFTGPGLGPTASSLTPDMKLVLEEITRFINLEKLLPCYRYTVTVSCLRAIRKLQRMGHIPSDAALFRSYSQFGNFVDVRLAAFEALVDYTKVEADPDELNNLLDTVEDDLDPYIKHGVLKLLLTNPPFTKQDNKSSMGTEMLVERLWRMMNSGTSNDARLRCGIADLYFTFYGRTRPSCLPIPESVIVLNLKEKRTMVHPSLSLSEIGQEEETIHEEEDSILWTPIKTDFDAPSFPASSSSSTVESKKRKADSPLIFDDIKKESSAEPNIKAEVEENPCKLKIRIGKIEEADDFLSPVSQSALSSRSISPVPKTPTSSTTGLAAELMTFASPSPEAVLPETSPTTKPNISVLAPPSMGSNDSPIGLSEDSNSQPPFETKIDVTESSAPLEEKPSSGAAPQEVPQESTEADPHKAHKAKKKKKKNKHKHKHKHKHEKGEKGERPVDKADKSVDRKDKTSEDVLQKSDSAHHLDMYSRSPDLDEPSSPEFEVM</sequence>
<evidence type="ECO:0000256" key="5">
    <source>
        <dbReference type="ARBA" id="ARBA00023163"/>
    </source>
</evidence>
<evidence type="ECO:0000256" key="2">
    <source>
        <dbReference type="ARBA" id="ARBA00010937"/>
    </source>
</evidence>
<evidence type="ECO:0000256" key="8">
    <source>
        <dbReference type="SAM" id="MobiDB-lite"/>
    </source>
</evidence>
<feature type="compositionally biased region" description="Acidic residues" evidence="8">
    <location>
        <begin position="1279"/>
        <end position="1290"/>
    </location>
</feature>
<keyword evidence="6" id="KW-0539">Nucleus</keyword>
<dbReference type="InterPro" id="IPR037813">
    <property type="entry name" value="TAF2"/>
</dbReference>
<dbReference type="GO" id="GO:0005669">
    <property type="term" value="C:transcription factor TFIID complex"/>
    <property type="evidence" value="ECO:0007669"/>
    <property type="project" value="InterPro"/>
</dbReference>
<keyword evidence="12" id="KW-1185">Reference proteome</keyword>
<dbReference type="InterPro" id="IPR042097">
    <property type="entry name" value="Aminopeptidase_N-like_N_sf"/>
</dbReference>
<accession>A0A1S3K3G1</accession>
<dbReference type="InterPro" id="IPR027268">
    <property type="entry name" value="Peptidase_M4/M1_CTD_sf"/>
</dbReference>
<comment type="subcellular location">
    <subcellularLocation>
        <location evidence="1">Nucleus</location>
    </subcellularLocation>
</comment>
<dbReference type="PANTHER" id="PTHR15137">
    <property type="entry name" value="TRANSCRIPTION INITIATION FACTOR TFIID"/>
    <property type="match status" value="1"/>
</dbReference>
<dbReference type="GO" id="GO:0003682">
    <property type="term" value="F:chromatin binding"/>
    <property type="evidence" value="ECO:0007669"/>
    <property type="project" value="TreeGrafter"/>
</dbReference>
<organism evidence="12 13">
    <name type="scientific">Lingula anatina</name>
    <name type="common">Brachiopod</name>
    <name type="synonym">Lingula unguis</name>
    <dbReference type="NCBI Taxonomy" id="7574"/>
    <lineage>
        <taxon>Eukaryota</taxon>
        <taxon>Metazoa</taxon>
        <taxon>Spiralia</taxon>
        <taxon>Lophotrochozoa</taxon>
        <taxon>Brachiopoda</taxon>
        <taxon>Linguliformea</taxon>
        <taxon>Lingulata</taxon>
        <taxon>Lingulida</taxon>
        <taxon>Linguloidea</taxon>
        <taxon>Lingulidae</taxon>
        <taxon>Lingula</taxon>
    </lineage>
</organism>
<dbReference type="SUPFAM" id="SSF63737">
    <property type="entry name" value="Leukotriene A4 hydrolase N-terminal domain"/>
    <property type="match status" value="1"/>
</dbReference>
<dbReference type="Gene3D" id="2.60.40.1730">
    <property type="entry name" value="tricorn interacting facor f3 domain"/>
    <property type="match status" value="1"/>
</dbReference>
<dbReference type="Pfam" id="PF25577">
    <property type="entry name" value="TPR_TAF2_C"/>
    <property type="match status" value="1"/>
</dbReference>
<dbReference type="GO" id="GO:0008270">
    <property type="term" value="F:zinc ion binding"/>
    <property type="evidence" value="ECO:0007669"/>
    <property type="project" value="InterPro"/>
</dbReference>
<protein>
    <recommendedName>
        <fullName evidence="3">Transcription initiation factor TFIID subunit 2</fullName>
    </recommendedName>
    <alternativeName>
        <fullName evidence="7">Transcription initiation factor TFIID 150 kDa subunit</fullName>
    </alternativeName>
</protein>
<dbReference type="Pfam" id="PF25316">
    <property type="entry name" value="TAF2_3rd"/>
    <property type="match status" value="1"/>
</dbReference>
<comment type="similarity">
    <text evidence="2">Belongs to the TAF2 family.</text>
</comment>
<dbReference type="STRING" id="7574.A0A1S3K3G1"/>
<feature type="compositionally biased region" description="Polar residues" evidence="8">
    <location>
        <begin position="1156"/>
        <end position="1174"/>
    </location>
</feature>
<dbReference type="Pfam" id="PF01433">
    <property type="entry name" value="Peptidase_M1"/>
    <property type="match status" value="1"/>
</dbReference>
<keyword evidence="4" id="KW-0805">Transcription regulation</keyword>
<dbReference type="GeneID" id="106178496"/>
<dbReference type="PANTHER" id="PTHR15137:SF9">
    <property type="entry name" value="TRANSCRIPTION INITIATION FACTOR TFIID SUBUNIT 2"/>
    <property type="match status" value="1"/>
</dbReference>
<name>A0A1S3K3G1_LINAN</name>
<evidence type="ECO:0000313" key="13">
    <source>
        <dbReference type="RefSeq" id="XP_013417160.1"/>
    </source>
</evidence>
<dbReference type="InParanoid" id="A0A1S3K3G1"/>
<dbReference type="KEGG" id="lak:106178496"/>
<feature type="domain" description="Peptidase M1 membrane alanine aminopeptidase" evidence="9">
    <location>
        <begin position="276"/>
        <end position="510"/>
    </location>
</feature>
<reference evidence="13" key="1">
    <citation type="submission" date="2025-08" db="UniProtKB">
        <authorList>
            <consortium name="RefSeq"/>
        </authorList>
    </citation>
    <scope>IDENTIFICATION</scope>
    <source>
        <tissue evidence="13">Gonads</tissue>
    </source>
</reference>
<dbReference type="OrthoDB" id="308861at2759"/>
<dbReference type="InterPro" id="IPR057991">
    <property type="entry name" value="TPR_TAF2_C"/>
</dbReference>
<feature type="domain" description="Transcription initiation factor TFIID subunit 2 TPR repeats" evidence="11">
    <location>
        <begin position="634"/>
        <end position="997"/>
    </location>
</feature>
<feature type="compositionally biased region" description="Basic residues" evidence="8">
    <location>
        <begin position="1212"/>
        <end position="1233"/>
    </location>
</feature>
<evidence type="ECO:0000256" key="7">
    <source>
        <dbReference type="ARBA" id="ARBA00033345"/>
    </source>
</evidence>
<dbReference type="InterPro" id="IPR014782">
    <property type="entry name" value="Peptidase_M1_dom"/>
</dbReference>
<gene>
    <name evidence="13" type="primary">LOC106178496</name>
</gene>
<dbReference type="GO" id="GO:0051123">
    <property type="term" value="P:RNA polymerase II preinitiation complex assembly"/>
    <property type="evidence" value="ECO:0007669"/>
    <property type="project" value="UniProtKB-ARBA"/>
</dbReference>
<evidence type="ECO:0000256" key="6">
    <source>
        <dbReference type="ARBA" id="ARBA00023242"/>
    </source>
</evidence>
<dbReference type="GO" id="GO:0000976">
    <property type="term" value="F:transcription cis-regulatory region binding"/>
    <property type="evidence" value="ECO:0007669"/>
    <property type="project" value="UniProtKB-ARBA"/>
</dbReference>
<dbReference type="Gene3D" id="1.10.390.10">
    <property type="entry name" value="Neutral Protease Domain 2"/>
    <property type="match status" value="1"/>
</dbReference>
<evidence type="ECO:0000256" key="3">
    <source>
        <dbReference type="ARBA" id="ARBA00017363"/>
    </source>
</evidence>
<dbReference type="FunCoup" id="A0A1S3K3G1">
    <property type="interactions" value="2458"/>
</dbReference>
<feature type="region of interest" description="Disordered" evidence="8">
    <location>
        <begin position="1133"/>
        <end position="1290"/>
    </location>
</feature>
<dbReference type="FunFam" id="2.60.40.1730:FF:000003">
    <property type="entry name" value="Transcription initiation factor TFIID subunit 2"/>
    <property type="match status" value="1"/>
</dbReference>
<dbReference type="Proteomes" id="UP000085678">
    <property type="component" value="Unplaced"/>
</dbReference>
<dbReference type="GO" id="GO:0016251">
    <property type="term" value="F:RNA polymerase II general transcription initiation factor activity"/>
    <property type="evidence" value="ECO:0007669"/>
    <property type="project" value="TreeGrafter"/>
</dbReference>
<feature type="compositionally biased region" description="Basic and acidic residues" evidence="8">
    <location>
        <begin position="1234"/>
        <end position="1272"/>
    </location>
</feature>
<evidence type="ECO:0000259" key="9">
    <source>
        <dbReference type="Pfam" id="PF01433"/>
    </source>
</evidence>
<dbReference type="CDD" id="cd09839">
    <property type="entry name" value="M1_like_TAF2"/>
    <property type="match status" value="1"/>
</dbReference>
<feature type="domain" description="Transcription initiation factor TFIID subunit 2 Ig-like" evidence="10">
    <location>
        <begin position="514"/>
        <end position="633"/>
    </location>
</feature>
<evidence type="ECO:0000256" key="1">
    <source>
        <dbReference type="ARBA" id="ARBA00004123"/>
    </source>
</evidence>
<keyword evidence="5" id="KW-0804">Transcription</keyword>
<dbReference type="GO" id="GO:0008237">
    <property type="term" value="F:metallopeptidase activity"/>
    <property type="evidence" value="ECO:0007669"/>
    <property type="project" value="InterPro"/>
</dbReference>
<evidence type="ECO:0000259" key="10">
    <source>
        <dbReference type="Pfam" id="PF25316"/>
    </source>
</evidence>
<evidence type="ECO:0000313" key="12">
    <source>
        <dbReference type="Proteomes" id="UP000085678"/>
    </source>
</evidence>
<evidence type="ECO:0000256" key="4">
    <source>
        <dbReference type="ARBA" id="ARBA00023015"/>
    </source>
</evidence>
<dbReference type="RefSeq" id="XP_013417160.1">
    <property type="nucleotide sequence ID" value="XM_013561706.1"/>
</dbReference>
<evidence type="ECO:0000259" key="11">
    <source>
        <dbReference type="Pfam" id="PF25577"/>
    </source>
</evidence>
<dbReference type="InterPro" id="IPR057345">
    <property type="entry name" value="Ig-like_TAF2"/>
</dbReference>
<dbReference type="SUPFAM" id="SSF55486">
    <property type="entry name" value="Metalloproteases ('zincins'), catalytic domain"/>
    <property type="match status" value="1"/>
</dbReference>
<proteinExistence type="inferred from homology"/>